<dbReference type="GO" id="GO:0009653">
    <property type="term" value="P:anatomical structure morphogenesis"/>
    <property type="evidence" value="ECO:0007669"/>
    <property type="project" value="TreeGrafter"/>
</dbReference>
<dbReference type="EMBL" id="CAJOBA010000598">
    <property type="protein sequence ID" value="CAF3543955.1"/>
    <property type="molecule type" value="Genomic_DNA"/>
</dbReference>
<evidence type="ECO:0000313" key="3">
    <source>
        <dbReference type="Proteomes" id="UP000677228"/>
    </source>
</evidence>
<sequence>YDGKYKIYETFNILIYPENSILLNVRVSLPIYVKHHKRVIINESVLQVNNNDTIAFEIYRLPHYGQLEKLNNNNISWTKIMTKFYSRDIKANRISYRHTNDSSAIDMIMLKLTNNIKKQYYINSSKSSTIVVSFKTYHYQLLTRLQSRICVEKMKLKKTSEILEVHCYV</sequence>
<name>A0A8S2CS47_9BILA</name>
<protein>
    <submittedName>
        <fullName evidence="1">Uncharacterized protein</fullName>
    </submittedName>
</protein>
<evidence type="ECO:0000313" key="1">
    <source>
        <dbReference type="EMBL" id="CAF0763982.1"/>
    </source>
</evidence>
<organism evidence="1 3">
    <name type="scientific">Didymodactylos carnosus</name>
    <dbReference type="NCBI Taxonomy" id="1234261"/>
    <lineage>
        <taxon>Eukaryota</taxon>
        <taxon>Metazoa</taxon>
        <taxon>Spiralia</taxon>
        <taxon>Gnathifera</taxon>
        <taxon>Rotifera</taxon>
        <taxon>Eurotatoria</taxon>
        <taxon>Bdelloidea</taxon>
        <taxon>Philodinida</taxon>
        <taxon>Philodinidae</taxon>
        <taxon>Didymodactylos</taxon>
    </lineage>
</organism>
<accession>A0A8S2CS47</accession>
<dbReference type="EMBL" id="CAJNOK010000598">
    <property type="protein sequence ID" value="CAF0763982.1"/>
    <property type="molecule type" value="Genomic_DNA"/>
</dbReference>
<dbReference type="PANTHER" id="PTHR45739">
    <property type="entry name" value="MATRIX PROTEIN, PUTATIVE-RELATED"/>
    <property type="match status" value="1"/>
</dbReference>
<dbReference type="AlphaFoldDB" id="A0A8S2CS47"/>
<dbReference type="Proteomes" id="UP000677228">
    <property type="component" value="Unassembled WGS sequence"/>
</dbReference>
<dbReference type="PANTHER" id="PTHR45739:SF11">
    <property type="entry name" value="FRAS1-RELATED EXTRACELLULAR MATRIX PROTEIN 1-LIKE ISOFORM X1"/>
    <property type="match status" value="1"/>
</dbReference>
<evidence type="ECO:0000313" key="2">
    <source>
        <dbReference type="EMBL" id="CAF3543955.1"/>
    </source>
</evidence>
<gene>
    <name evidence="1" type="ORF">OVA965_LOCUS2709</name>
    <name evidence="2" type="ORF">TMI583_LOCUS2708</name>
</gene>
<dbReference type="Pfam" id="PF16184">
    <property type="entry name" value="Cadherin_3"/>
    <property type="match status" value="1"/>
</dbReference>
<dbReference type="InterPro" id="IPR051561">
    <property type="entry name" value="FRAS1_ECM"/>
</dbReference>
<reference evidence="1" key="1">
    <citation type="submission" date="2021-02" db="EMBL/GenBank/DDBJ databases">
        <authorList>
            <person name="Nowell W R."/>
        </authorList>
    </citation>
    <scope>NUCLEOTIDE SEQUENCE</scope>
</reference>
<dbReference type="Proteomes" id="UP000682733">
    <property type="component" value="Unassembled WGS sequence"/>
</dbReference>
<feature type="non-terminal residue" evidence="1">
    <location>
        <position position="1"/>
    </location>
</feature>
<proteinExistence type="predicted"/>
<comment type="caution">
    <text evidence="1">The sequence shown here is derived from an EMBL/GenBank/DDBJ whole genome shotgun (WGS) entry which is preliminary data.</text>
</comment>